<feature type="region of interest" description="Disordered" evidence="13">
    <location>
        <begin position="955"/>
        <end position="974"/>
    </location>
</feature>
<dbReference type="PROSITE" id="PS50940">
    <property type="entry name" value="CHIT_BIND_II"/>
    <property type="match status" value="4"/>
</dbReference>
<evidence type="ECO:0000256" key="7">
    <source>
        <dbReference type="ARBA" id="ARBA00023024"/>
    </source>
</evidence>
<evidence type="ECO:0000256" key="1">
    <source>
        <dbReference type="ARBA" id="ARBA00000822"/>
    </source>
</evidence>
<dbReference type="SMART" id="SM00494">
    <property type="entry name" value="ChtBD2"/>
    <property type="match status" value="4"/>
</dbReference>
<dbReference type="SUPFAM" id="SSF54556">
    <property type="entry name" value="Chitinase insertion domain"/>
    <property type="match status" value="4"/>
</dbReference>
<evidence type="ECO:0000256" key="12">
    <source>
        <dbReference type="RuleBase" id="RU000489"/>
    </source>
</evidence>
<evidence type="ECO:0000256" key="10">
    <source>
        <dbReference type="ARBA" id="ARBA00023295"/>
    </source>
</evidence>
<evidence type="ECO:0000259" key="16">
    <source>
        <dbReference type="PROSITE" id="PS51910"/>
    </source>
</evidence>
<feature type="domain" description="Chitin-binding type-2" evidence="15">
    <location>
        <begin position="658"/>
        <end position="712"/>
    </location>
</feature>
<comment type="catalytic activity">
    <reaction evidence="1">
        <text>Random endo-hydrolysis of N-acetyl-beta-D-glucosaminide (1-&gt;4)-beta-linkages in chitin and chitodextrins.</text>
        <dbReference type="EC" id="3.2.1.14"/>
    </reaction>
</comment>
<feature type="compositionally biased region" description="Acidic residues" evidence="13">
    <location>
        <begin position="1404"/>
        <end position="1417"/>
    </location>
</feature>
<dbReference type="InterPro" id="IPR017853">
    <property type="entry name" value="GH"/>
</dbReference>
<feature type="domain" description="Chitin-binding type-2" evidence="15">
    <location>
        <begin position="818"/>
        <end position="871"/>
    </location>
</feature>
<dbReference type="InterPro" id="IPR001579">
    <property type="entry name" value="Glyco_hydro_18_chit_AS"/>
</dbReference>
<gene>
    <name evidence="17" type="ORF">PVAND_015242</name>
</gene>
<feature type="signal peptide" evidence="14">
    <location>
        <begin position="1"/>
        <end position="16"/>
    </location>
</feature>
<organism evidence="17 18">
    <name type="scientific">Polypedilum vanderplanki</name>
    <name type="common">Sleeping chironomid midge</name>
    <dbReference type="NCBI Taxonomy" id="319348"/>
    <lineage>
        <taxon>Eukaryota</taxon>
        <taxon>Metazoa</taxon>
        <taxon>Ecdysozoa</taxon>
        <taxon>Arthropoda</taxon>
        <taxon>Hexapoda</taxon>
        <taxon>Insecta</taxon>
        <taxon>Pterygota</taxon>
        <taxon>Neoptera</taxon>
        <taxon>Endopterygota</taxon>
        <taxon>Diptera</taxon>
        <taxon>Nematocera</taxon>
        <taxon>Chironomoidea</taxon>
        <taxon>Chironomidae</taxon>
        <taxon>Chironominae</taxon>
        <taxon>Polypedilum</taxon>
        <taxon>Polypedilum</taxon>
    </lineage>
</organism>
<feature type="compositionally biased region" description="Low complexity" evidence="13">
    <location>
        <begin position="987"/>
        <end position="1011"/>
    </location>
</feature>
<dbReference type="GO" id="GO:0006032">
    <property type="term" value="P:chitin catabolic process"/>
    <property type="evidence" value="ECO:0007669"/>
    <property type="project" value="UniProtKB-KW"/>
</dbReference>
<feature type="domain" description="GH18" evidence="16">
    <location>
        <begin position="1486"/>
        <end position="1855"/>
    </location>
</feature>
<keyword evidence="8" id="KW-1015">Disulfide bond</keyword>
<dbReference type="Proteomes" id="UP001107558">
    <property type="component" value="Chromosome 4"/>
</dbReference>
<dbReference type="GO" id="GO:0005576">
    <property type="term" value="C:extracellular region"/>
    <property type="evidence" value="ECO:0007669"/>
    <property type="project" value="InterPro"/>
</dbReference>
<dbReference type="SMART" id="SM00636">
    <property type="entry name" value="Glyco_18"/>
    <property type="match status" value="4"/>
</dbReference>
<dbReference type="GO" id="GO:0008843">
    <property type="term" value="F:endochitinase activity"/>
    <property type="evidence" value="ECO:0007669"/>
    <property type="project" value="UniProtKB-EC"/>
</dbReference>
<dbReference type="EC" id="3.2.1.14" evidence="3"/>
<evidence type="ECO:0000256" key="11">
    <source>
        <dbReference type="ARBA" id="ARBA00023326"/>
    </source>
</evidence>
<feature type="region of interest" description="Disordered" evidence="13">
    <location>
        <begin position="1888"/>
        <end position="1912"/>
    </location>
</feature>
<dbReference type="InterPro" id="IPR029070">
    <property type="entry name" value="Chitinase_insertion_sf"/>
</dbReference>
<feature type="region of interest" description="Disordered" evidence="13">
    <location>
        <begin position="727"/>
        <end position="749"/>
    </location>
</feature>
<feature type="compositionally biased region" description="Low complexity" evidence="13">
    <location>
        <begin position="632"/>
        <end position="647"/>
    </location>
</feature>
<name>A0A9J6BC19_POLVA</name>
<evidence type="ECO:0000256" key="5">
    <source>
        <dbReference type="ARBA" id="ARBA00022729"/>
    </source>
</evidence>
<dbReference type="InterPro" id="IPR011583">
    <property type="entry name" value="Chitinase_II/V-like_cat"/>
</dbReference>
<keyword evidence="11" id="KW-0624">Polysaccharide degradation</keyword>
<evidence type="ECO:0000259" key="15">
    <source>
        <dbReference type="PROSITE" id="PS50940"/>
    </source>
</evidence>
<dbReference type="Pfam" id="PF00704">
    <property type="entry name" value="Glyco_hydro_18"/>
    <property type="match status" value="4"/>
</dbReference>
<keyword evidence="9" id="KW-0119">Carbohydrate metabolism</keyword>
<feature type="region of interest" description="Disordered" evidence="13">
    <location>
        <begin position="1980"/>
        <end position="2027"/>
    </location>
</feature>
<feature type="chain" id="PRO_5039940224" description="chitinase" evidence="14">
    <location>
        <begin position="17"/>
        <end position="2415"/>
    </location>
</feature>
<dbReference type="GO" id="GO:0000272">
    <property type="term" value="P:polysaccharide catabolic process"/>
    <property type="evidence" value="ECO:0007669"/>
    <property type="project" value="UniProtKB-KW"/>
</dbReference>
<feature type="domain" description="Chitin-binding type-2" evidence="15">
    <location>
        <begin position="1919"/>
        <end position="1973"/>
    </location>
</feature>
<dbReference type="PANTHER" id="PTHR11177:SF359">
    <property type="entry name" value="CHITINASE 10-RELATED"/>
    <property type="match status" value="1"/>
</dbReference>
<dbReference type="InterPro" id="IPR002557">
    <property type="entry name" value="Chitin-bd_dom"/>
</dbReference>
<sequence>MILKFMSLLLIVHIHAVPYRFVENLEERPTESFVRSSVEFVPENDQTHSNLRVQGLGMTDDHYGSSFSRAAVESIPRTVATQYLPLRSAVEYNPGIENFAHLRSQREQFLDIVIPTRGRQSRAFDLEAYIIPSNIYDTDPEYYRIGSPYQQIIDSETYERLQTQVPQNSNMNTRMMGDLKKKDYKVVCHTTNWAFYRKSEGKFVPENLDFSLCTHVIYSFATLDPEQFIMLEFDPWADVENKLYQRTVRLADSKPVLLAVGGWTDSTGDKYSKLVASKKLRANFIDNAVPFLKRFGFSGLHVDWNYPACPQSDCKTGDAKDKANFAQFIQELRRSLQQSDLMLSISVSGYKEIITEGYDFVSLSKNVDFMTVMTYDYHGAWESVTGHVSPLYGSSNDKYPQYNTDYTIKLLIESGADKEKIIMGVPFYAQSFTLRSPNSRGYNSQSYGPGSPGEFTSQPGMLAYHEICAMLKKPGYKKGNDPSGNSGPYITDGKIWAGFDDPEWVQKKAKYVVDNELGGVSAWTVDLDDFNNKCCVEAFPLLKAINRGLGRINSNAPTGYDCKKPSVVTPPPVIMQTTADSGFAGIPMDDSATKSTTSSWWTPSTTTMSTTRKTTTRKPAVQSTTKKPFYKPSGTKPSSTSSTSIPVPVNVVPDVVDNEPCIEGQYTAHPAECNQYIICIRGEKIARHCPGGLHWNDMHKHCDWPESANCVAGENAVQEDEIIPSSTTTSTTTTMRTRKTTKNTRTTTTTRITTAKRTRPPTTTITTTMMTTTVPTTTRRITTKRTKRPTTTVRPTYYETTTTTMPPETSSKKPVRKPTKCVNGEYLPHKDCAKYYICTNNRKVPMSCPDGLQYNHEIKNCDYEEKVKCVSRKKYQKLLEKLYRKTGIYTAALLRATAGETCNNGERFAPFPGDCRYYLECVHEKMFKRDCPSGLIWNPNANNCDWEQNYKCDHPEGEEEEEEDYDEDDEEDEAEVITQNEVFHEFSPASSPKPAAPSKPSKPVTSASKPSVGTGLMTIPVNDEIEPLKGNLKLVCYFTNWAWYRPGDGKYLPSDIDANLCTHIVYGFAVLNYDQLTITTHDSWADIDNRFYERVVEYKNKGIKVSLAIGGWNDSAGDKYSRLVRNPAARRKFINHVVGFLEKYGFDGLDLDWEYPVCWQVDCKKGFADEKQHFAAFVKELSEAFKPKGLLLSAAVSPSKTVIDAGYEVKDLSRYLNWIAIMCYDYHGQWDKKTGHVAPLYYHPDDEVNFFNTNYSINYWLQLGTPKEKLIMGMPLYGQSFTLADAKKNGLNAGAPGPGQAGEFTRAAGFLSYYEICDRIFNRGWTVVQDPEGRMGPYAYSGNQWVSFDDQAMLKKKVQFIKEMGIGGGMIWALDLDDFRGKCGQGKHPLLKVIHAELQNASVDVEEDEEYEDEENEPQQPPSHSETPVVIIPVDRPEENEVVVGQEETEAVPDEENEGAGQETEEEEEDYDDEDTNEVDEFDGQYKVVCYFTNWAWYRPGIGKFKPEDVDPDLCTHIVYGFAVLDRDTLTIKPHDSWADIDNKFYEKVTEYKKRGVKVTIAIGGWNDSAGDKYSRLVLSTEARRRFVRHVTEFIEKYNFDGLDLDWEYPVCWQVECNKGKPEEKQAFSMLVKELSEAFKPKGLLLSTAVSPSKMVIDAGYEVKVLSDYFDWISVMCYDYHGQWDKKTGHVAPMYIHPESSIPTFNANYTMNYWIEKGADPRKLIMGMPMYGQSFSLADRNNVGLNSPSYGGGEAGEDTRARGFLSYYEICMRIKRKNWKVVKDSRGRIGPYAYSGDQWVSFDDVHMIRHKSEYVKALGLGGAMIWALDLDDFKNSCECEEYPLLRTINRVLRNYPGSHKDCTLENRKHYKPTAEKTTKKPIIPVTTTTKPRKTTEAPVQEEEYDEYDEENEVSVPVDTRSCNGRSFRPHEKYCDKYYMCDNGNSILSSCSHGLHWNAVMNICDWPINVKCTLKPHEGSNDEEVEAENEVSSGGNKPSYSPSSTTRKPSTTATTKKPRPTKPPIVSDPFVPTGNNEFMVVCYFTNWAWYRPGIGKYKPDDIDTTLCTHIVYGFATLNSETLTIRIHDSWADIDNNFYTRVSGLKEKGVKVSIALGGWNDSLGDKYSRLVRNPEARKRFIVNVIEFMEKYGFQGLDLDWEYPVCWQVDCTKGKPDEKQAFTAFVKELSEAFKPKGLLLSAAVSPSKKVIDAGYEVKDLSRYFDWIAIMCYDYHGQWDKKTGHVAPLYEHPDDWEKTFNANFTINYWIEKGAPPNKLVMGMPTYGQSFSLEKVDNNGLNEKAPGPGQAGEFTRSAGFLAFYEICHKINSGGWTVVKDPEGRMGPYAYNHRQWVSYDDVEQIRLKSKFVKDMKLAGAMIWALDLDDFRNRCGCGTHPLLSTINAELGRINTPRLSDCT</sequence>
<feature type="compositionally biased region" description="Acidic residues" evidence="13">
    <location>
        <begin position="956"/>
        <end position="974"/>
    </location>
</feature>
<keyword evidence="18" id="KW-1185">Reference proteome</keyword>
<keyword evidence="4" id="KW-0147">Chitin-binding</keyword>
<dbReference type="FunFam" id="3.20.20.80:FF:000048">
    <property type="entry name" value="Brain chitinase and chia"/>
    <property type="match status" value="1"/>
</dbReference>
<dbReference type="Gene3D" id="3.20.20.80">
    <property type="entry name" value="Glycosidases"/>
    <property type="match status" value="4"/>
</dbReference>
<dbReference type="Pfam" id="PF01607">
    <property type="entry name" value="CBM_14"/>
    <property type="match status" value="4"/>
</dbReference>
<proteinExistence type="inferred from homology"/>
<feature type="domain" description="GH18" evidence="16">
    <location>
        <begin position="184"/>
        <end position="552"/>
    </location>
</feature>
<evidence type="ECO:0000256" key="6">
    <source>
        <dbReference type="ARBA" id="ARBA00022801"/>
    </source>
</evidence>
<feature type="compositionally biased region" description="Acidic residues" evidence="13">
    <location>
        <begin position="1447"/>
        <end position="1477"/>
    </location>
</feature>
<keyword evidence="5 14" id="KW-0732">Signal</keyword>
<evidence type="ECO:0000256" key="3">
    <source>
        <dbReference type="ARBA" id="ARBA00012729"/>
    </source>
</evidence>
<accession>A0A9J6BC19</accession>
<keyword evidence="6 12" id="KW-0378">Hydrolase</keyword>
<protein>
    <recommendedName>
        <fullName evidence="3">chitinase</fullName>
        <ecNumber evidence="3">3.2.1.14</ecNumber>
    </recommendedName>
</protein>
<dbReference type="GO" id="GO:0008061">
    <property type="term" value="F:chitin binding"/>
    <property type="evidence" value="ECO:0007669"/>
    <property type="project" value="UniProtKB-KW"/>
</dbReference>
<comment type="similarity">
    <text evidence="2">Belongs to the glycosyl hydrolase 18 family. Chitinase class II subfamily.</text>
</comment>
<dbReference type="PROSITE" id="PS01095">
    <property type="entry name" value="GH18_1"/>
    <property type="match status" value="2"/>
</dbReference>
<dbReference type="EMBL" id="JADBJN010000004">
    <property type="protein sequence ID" value="KAG5667253.1"/>
    <property type="molecule type" value="Genomic_DNA"/>
</dbReference>
<dbReference type="Gene3D" id="2.170.140.10">
    <property type="entry name" value="Chitin binding domain"/>
    <property type="match status" value="4"/>
</dbReference>
<feature type="domain" description="GH18" evidence="16">
    <location>
        <begin position="2037"/>
        <end position="2406"/>
    </location>
</feature>
<evidence type="ECO:0000256" key="9">
    <source>
        <dbReference type="ARBA" id="ARBA00023277"/>
    </source>
</evidence>
<evidence type="ECO:0000256" key="14">
    <source>
        <dbReference type="SAM" id="SignalP"/>
    </source>
</evidence>
<evidence type="ECO:0000313" key="17">
    <source>
        <dbReference type="EMBL" id="KAG5667253.1"/>
    </source>
</evidence>
<dbReference type="PANTHER" id="PTHR11177">
    <property type="entry name" value="CHITINASE"/>
    <property type="match status" value="1"/>
</dbReference>
<evidence type="ECO:0000256" key="4">
    <source>
        <dbReference type="ARBA" id="ARBA00022669"/>
    </source>
</evidence>
<feature type="compositionally biased region" description="Low complexity" evidence="13">
    <location>
        <begin position="588"/>
        <end position="620"/>
    </location>
</feature>
<evidence type="ECO:0000313" key="18">
    <source>
        <dbReference type="Proteomes" id="UP001107558"/>
    </source>
</evidence>
<dbReference type="FunFam" id="3.10.50.10:FF:000001">
    <property type="entry name" value="Chitinase 3-like 1"/>
    <property type="match status" value="3"/>
</dbReference>
<dbReference type="FunFam" id="3.20.20.80:FF:000007">
    <property type="entry name" value="Acidic mammalian chitinase"/>
    <property type="match status" value="3"/>
</dbReference>
<dbReference type="InterPro" id="IPR036508">
    <property type="entry name" value="Chitin-bd_dom_sf"/>
</dbReference>
<dbReference type="CDD" id="cd02872">
    <property type="entry name" value="GH18_chitolectin_chitotriosidase"/>
    <property type="match status" value="4"/>
</dbReference>
<feature type="compositionally biased region" description="Low complexity" evidence="13">
    <location>
        <begin position="1996"/>
        <end position="2014"/>
    </location>
</feature>
<evidence type="ECO:0000256" key="2">
    <source>
        <dbReference type="ARBA" id="ARBA00009121"/>
    </source>
</evidence>
<evidence type="ECO:0000256" key="8">
    <source>
        <dbReference type="ARBA" id="ARBA00023157"/>
    </source>
</evidence>
<reference evidence="17" key="1">
    <citation type="submission" date="2021-03" db="EMBL/GenBank/DDBJ databases">
        <title>Chromosome level genome of the anhydrobiotic midge Polypedilum vanderplanki.</title>
        <authorList>
            <person name="Yoshida Y."/>
            <person name="Kikawada T."/>
            <person name="Gusev O."/>
        </authorList>
    </citation>
    <scope>NUCLEOTIDE SEQUENCE</scope>
    <source>
        <strain evidence="17">NIAS01</strain>
        <tissue evidence="17">Whole body or cell culture</tissue>
    </source>
</reference>
<dbReference type="PROSITE" id="PS51910">
    <property type="entry name" value="GH18_2"/>
    <property type="match status" value="4"/>
</dbReference>
<feature type="region of interest" description="Disordered" evidence="13">
    <location>
        <begin position="985"/>
        <end position="1015"/>
    </location>
</feature>
<dbReference type="InterPro" id="IPR001223">
    <property type="entry name" value="Glyco_hydro18_cat"/>
</dbReference>
<comment type="caution">
    <text evidence="17">The sequence shown here is derived from an EMBL/GenBank/DDBJ whole genome shotgun (WGS) entry which is preliminary data.</text>
</comment>
<dbReference type="Gene3D" id="3.10.50.10">
    <property type="match status" value="4"/>
</dbReference>
<feature type="domain" description="Chitin-binding type-2" evidence="15">
    <location>
        <begin position="899"/>
        <end position="954"/>
    </location>
</feature>
<dbReference type="OrthoDB" id="76388at2759"/>
<dbReference type="SUPFAM" id="SSF51445">
    <property type="entry name" value="(Trans)glycosidases"/>
    <property type="match status" value="4"/>
</dbReference>
<keyword evidence="7" id="KW-0146">Chitin degradation</keyword>
<feature type="domain" description="GH18" evidence="16">
    <location>
        <begin position="1032"/>
        <end position="1401"/>
    </location>
</feature>
<evidence type="ECO:0000256" key="13">
    <source>
        <dbReference type="SAM" id="MobiDB-lite"/>
    </source>
</evidence>
<feature type="region of interest" description="Disordered" evidence="13">
    <location>
        <begin position="582"/>
        <end position="647"/>
    </location>
</feature>
<dbReference type="SUPFAM" id="SSF57625">
    <property type="entry name" value="Invertebrate chitin-binding proteins"/>
    <property type="match status" value="4"/>
</dbReference>
<feature type="compositionally biased region" description="Acidic residues" evidence="13">
    <location>
        <begin position="1899"/>
        <end position="1912"/>
    </location>
</feature>
<dbReference type="InterPro" id="IPR050314">
    <property type="entry name" value="Glycosyl_Hydrlase_18"/>
</dbReference>
<dbReference type="FunFam" id="3.10.50.10:FF:000004">
    <property type="entry name" value="Chitinase 5"/>
    <property type="match status" value="1"/>
</dbReference>
<keyword evidence="10 12" id="KW-0326">Glycosidase</keyword>
<feature type="region of interest" description="Disordered" evidence="13">
    <location>
        <begin position="1404"/>
        <end position="1477"/>
    </location>
</feature>